<evidence type="ECO:0000256" key="6">
    <source>
        <dbReference type="ARBA" id="ARBA00023170"/>
    </source>
</evidence>
<dbReference type="InterPro" id="IPR015321">
    <property type="entry name" value="TypeI_recpt_CBD"/>
</dbReference>
<dbReference type="InterPro" id="IPR036116">
    <property type="entry name" value="FN3_sf"/>
</dbReference>
<dbReference type="GO" id="GO:0004896">
    <property type="term" value="F:cytokine receptor activity"/>
    <property type="evidence" value="ECO:0007669"/>
    <property type="project" value="InterPro"/>
</dbReference>
<dbReference type="AlphaFoldDB" id="A0A8D0EZZ6"/>
<dbReference type="Gene3D" id="2.60.40.10">
    <property type="entry name" value="Immunoglobulins"/>
    <property type="match status" value="1"/>
</dbReference>
<comment type="subcellular location">
    <subcellularLocation>
        <location evidence="1">Membrane</location>
        <topology evidence="1">Single-pass type I membrane protein</topology>
    </subcellularLocation>
</comment>
<evidence type="ECO:0000256" key="2">
    <source>
        <dbReference type="ARBA" id="ARBA00022692"/>
    </source>
</evidence>
<keyword evidence="4" id="KW-1133">Transmembrane helix</keyword>
<dbReference type="Ensembl" id="ENSSOCT00000007986.1">
    <property type="protein sequence ID" value="ENSSOCP00000007786.1"/>
    <property type="gene ID" value="ENSSOCG00000005989.1"/>
</dbReference>
<evidence type="ECO:0000256" key="4">
    <source>
        <dbReference type="ARBA" id="ARBA00022989"/>
    </source>
</evidence>
<accession>A0A8D0EZZ6</accession>
<dbReference type="GO" id="GO:0009897">
    <property type="term" value="C:external side of plasma membrane"/>
    <property type="evidence" value="ECO:0007669"/>
    <property type="project" value="TreeGrafter"/>
</dbReference>
<dbReference type="InterPro" id="IPR013783">
    <property type="entry name" value="Ig-like_fold"/>
</dbReference>
<protein>
    <recommendedName>
        <fullName evidence="8">Type I cytokine receptor cytokine-binding domain-containing protein</fullName>
    </recommendedName>
</protein>
<dbReference type="Pfam" id="PF09240">
    <property type="entry name" value="IL6Ra-bind"/>
    <property type="match status" value="1"/>
</dbReference>
<keyword evidence="7" id="KW-0325">Glycoprotein</keyword>
<evidence type="ECO:0000259" key="8">
    <source>
        <dbReference type="Pfam" id="PF09240"/>
    </source>
</evidence>
<organism evidence="9 10">
    <name type="scientific">Strix occidentalis caurina</name>
    <name type="common">northern spotted owl</name>
    <dbReference type="NCBI Taxonomy" id="311401"/>
    <lineage>
        <taxon>Eukaryota</taxon>
        <taxon>Metazoa</taxon>
        <taxon>Chordata</taxon>
        <taxon>Craniata</taxon>
        <taxon>Vertebrata</taxon>
        <taxon>Euteleostomi</taxon>
        <taxon>Archelosauria</taxon>
        <taxon>Archosauria</taxon>
        <taxon>Dinosauria</taxon>
        <taxon>Saurischia</taxon>
        <taxon>Theropoda</taxon>
        <taxon>Coelurosauria</taxon>
        <taxon>Aves</taxon>
        <taxon>Neognathae</taxon>
        <taxon>Neoaves</taxon>
        <taxon>Telluraves</taxon>
        <taxon>Strigiformes</taxon>
        <taxon>Strigidae</taxon>
        <taxon>Strix</taxon>
    </lineage>
</organism>
<keyword evidence="6" id="KW-0675">Receptor</keyword>
<dbReference type="PANTHER" id="PTHR23037">
    <property type="entry name" value="CYTOKINE RECEPTOR"/>
    <property type="match status" value="1"/>
</dbReference>
<keyword evidence="5" id="KW-0472">Membrane</keyword>
<keyword evidence="10" id="KW-1185">Reference proteome</keyword>
<evidence type="ECO:0000256" key="7">
    <source>
        <dbReference type="ARBA" id="ARBA00023180"/>
    </source>
</evidence>
<dbReference type="SUPFAM" id="SSF49265">
    <property type="entry name" value="Fibronectin type III"/>
    <property type="match status" value="1"/>
</dbReference>
<keyword evidence="2" id="KW-0812">Transmembrane</keyword>
<evidence type="ECO:0000313" key="9">
    <source>
        <dbReference type="Ensembl" id="ENSSOCP00000007786.1"/>
    </source>
</evidence>
<reference evidence="9" key="2">
    <citation type="submission" date="2025-09" db="UniProtKB">
        <authorList>
            <consortium name="Ensembl"/>
        </authorList>
    </citation>
    <scope>IDENTIFICATION</scope>
</reference>
<evidence type="ECO:0000256" key="1">
    <source>
        <dbReference type="ARBA" id="ARBA00004479"/>
    </source>
</evidence>
<dbReference type="PROSITE" id="PS01356">
    <property type="entry name" value="HEMATOPO_REC_S_F2"/>
    <property type="match status" value="1"/>
</dbReference>
<sequence>MIPDVNPRWKKVSLQSTNTLQVYIYTSLRSLKTSQLYIPVFAGLNGSAIENFSCVIYNISLMKCTWQAGRDAPGDTQYFLYWQNSRDNDVMECELYIKDENGRNMGCRFQNVMIKTERAYFLVNGSSKDSPIQFYDEYIGLYKIGDRVLIHEKESSTLPHLKLTVRDWHLQENLFRRKKTMREIKKVNEGACIFVCS</sequence>
<dbReference type="FunFam" id="2.60.40.10:FF:001087">
    <property type="entry name" value="Colony stimulating factor 2 receptor alpha subunit"/>
    <property type="match status" value="1"/>
</dbReference>
<feature type="domain" description="Type I cytokine receptor cytokine-binding" evidence="8">
    <location>
        <begin position="51"/>
        <end position="143"/>
    </location>
</feature>
<dbReference type="Proteomes" id="UP000694551">
    <property type="component" value="Unplaced"/>
</dbReference>
<evidence type="ECO:0000256" key="3">
    <source>
        <dbReference type="ARBA" id="ARBA00022729"/>
    </source>
</evidence>
<proteinExistence type="predicted"/>
<reference evidence="9" key="1">
    <citation type="submission" date="2025-08" db="UniProtKB">
        <authorList>
            <consortium name="Ensembl"/>
        </authorList>
    </citation>
    <scope>IDENTIFICATION</scope>
</reference>
<evidence type="ECO:0000256" key="5">
    <source>
        <dbReference type="ARBA" id="ARBA00023136"/>
    </source>
</evidence>
<dbReference type="InterPro" id="IPR003532">
    <property type="entry name" value="Short_hematopoietin_rcpt_2_CS"/>
</dbReference>
<keyword evidence="3" id="KW-0732">Signal</keyword>
<name>A0A8D0EZZ6_STROC</name>
<evidence type="ECO:0000313" key="10">
    <source>
        <dbReference type="Proteomes" id="UP000694551"/>
    </source>
</evidence>
<dbReference type="PANTHER" id="PTHR23037:SF46">
    <property type="entry name" value="INTERLEUKIN 5 RECEPTOR SUBUNIT ALPHA"/>
    <property type="match status" value="1"/>
</dbReference>